<comment type="caution">
    <text evidence="1">The sequence shown here is derived from an EMBL/GenBank/DDBJ whole genome shotgun (WGS) entry which is preliminary data.</text>
</comment>
<evidence type="ECO:0000313" key="2">
    <source>
        <dbReference type="Proteomes" id="UP001062738"/>
    </source>
</evidence>
<gene>
    <name evidence="1" type="ORF">OCK72_07700</name>
</gene>
<evidence type="ECO:0000313" key="1">
    <source>
        <dbReference type="EMBL" id="MCY7008519.1"/>
    </source>
</evidence>
<dbReference type="EMBL" id="JAOXXL010000022">
    <property type="protein sequence ID" value="MCY7008519.1"/>
    <property type="molecule type" value="Genomic_DNA"/>
</dbReference>
<dbReference type="RefSeq" id="WP_254540557.1">
    <property type="nucleotide sequence ID" value="NZ_JAOXXL010000022.1"/>
</dbReference>
<organism evidence="1 2">
    <name type="scientific">Fusobacterium simiae</name>
    <dbReference type="NCBI Taxonomy" id="855"/>
    <lineage>
        <taxon>Bacteria</taxon>
        <taxon>Fusobacteriati</taxon>
        <taxon>Fusobacteriota</taxon>
        <taxon>Fusobacteriia</taxon>
        <taxon>Fusobacteriales</taxon>
        <taxon>Fusobacteriaceae</taxon>
        <taxon>Fusobacterium</taxon>
    </lineage>
</organism>
<name>A0ABT4DIT6_FUSSI</name>
<keyword evidence="2" id="KW-1185">Reference proteome</keyword>
<protein>
    <submittedName>
        <fullName evidence="1">Uncharacterized protein</fullName>
    </submittedName>
</protein>
<reference evidence="1" key="1">
    <citation type="submission" date="2022-09" db="EMBL/GenBank/DDBJ databases">
        <authorList>
            <person name="Zoaiter M."/>
        </authorList>
    </citation>
    <scope>NUCLEOTIDE SEQUENCE</scope>
    <source>
        <strain evidence="1">DSM 19848</strain>
    </source>
</reference>
<dbReference type="Proteomes" id="UP001062738">
    <property type="component" value="Unassembled WGS sequence"/>
</dbReference>
<proteinExistence type="predicted"/>
<sequence length="61" mass="7172">MENSYKKLIHDKMLSKLLKVDYCSEGESKKIIEKLNKMTKDELKVTKTKIITLKIRNLTIC</sequence>
<accession>A0ABT4DIT6</accession>